<accession>A0A1Z5HWL7</accession>
<evidence type="ECO:0000256" key="5">
    <source>
        <dbReference type="SAM" id="MobiDB-lite"/>
    </source>
</evidence>
<evidence type="ECO:0000256" key="1">
    <source>
        <dbReference type="ARBA" id="ARBA00010062"/>
    </source>
</evidence>
<dbReference type="AlphaFoldDB" id="A0A1Z5HWL7"/>
<proteinExistence type="inferred from homology"/>
<dbReference type="CDD" id="cd06347">
    <property type="entry name" value="PBP1_ABC_LivK_ligand_binding-like"/>
    <property type="match status" value="1"/>
</dbReference>
<evidence type="ECO:0000259" key="6">
    <source>
        <dbReference type="Pfam" id="PF13458"/>
    </source>
</evidence>
<dbReference type="RefSeq" id="WP_088554758.1">
    <property type="nucleotide sequence ID" value="NZ_BDGJ01000168.1"/>
</dbReference>
<sequence length="412" mass="44029">MKFGKKLSLLLVILLIAGLVVGCTTPSGESGEKKEGTSESGEPAKETGEAAKVEEIKIGVNYELSGDVATFGKQTVNGILLAFEEINAAGGVLDGATIKPIVLDNKSDAAESTSVATKLITQEKVVVHLGAATTGDTLAAVPVATQYKVPLVTTSATNPKVTVDDNGNTREYIFRTCFIDPPQGIVGAKFAYDDLGARKAAILYDTTNDYSKGLAQVFAEEFEKLGGEVVAEEGFVKEDQDFRAVLTNFKNAGADIIYVPAYYEKVGKIISQGRELGIDAPFLGADGWDSPVLVEIAGADALNNTFFTNHYSPQDPSEKVQKFVKAYEEKYGETPSSFAALGYDAAYLIADAIERAGAADPEKIKDALAATKDFDAVTGKLTFDEQHNPVKEIAIIEMVDGKQQLRTKKMPE</sequence>
<comment type="similarity">
    <text evidence="1">Belongs to the leucine-binding protein family.</text>
</comment>
<evidence type="ECO:0000313" key="7">
    <source>
        <dbReference type="EMBL" id="GAW93670.1"/>
    </source>
</evidence>
<dbReference type="Pfam" id="PF13458">
    <property type="entry name" value="Peripla_BP_6"/>
    <property type="match status" value="1"/>
</dbReference>
<dbReference type="EMBL" id="BDGJ01000168">
    <property type="protein sequence ID" value="GAW93670.1"/>
    <property type="molecule type" value="Genomic_DNA"/>
</dbReference>
<dbReference type="PROSITE" id="PS51257">
    <property type="entry name" value="PROKAR_LIPOPROTEIN"/>
    <property type="match status" value="1"/>
</dbReference>
<dbReference type="Proteomes" id="UP000197032">
    <property type="component" value="Unassembled WGS sequence"/>
</dbReference>
<keyword evidence="2" id="KW-0813">Transport</keyword>
<dbReference type="InterPro" id="IPR028081">
    <property type="entry name" value="Leu-bd"/>
</dbReference>
<dbReference type="GO" id="GO:0006865">
    <property type="term" value="P:amino acid transport"/>
    <property type="evidence" value="ECO:0007669"/>
    <property type="project" value="UniProtKB-KW"/>
</dbReference>
<dbReference type="PRINTS" id="PR00337">
    <property type="entry name" value="LEUILEVALBP"/>
</dbReference>
<gene>
    <name evidence="7" type="ORF">KKC1_27980</name>
</gene>
<reference evidence="8" key="1">
    <citation type="journal article" date="2017" name="Appl. Environ. Microbiol.">
        <title>Genomic analysis of Calderihabitans maritimus KKC1, a thermophilic hydrogenogenic carboxydotrophic bacterium isolated from marine sediment.</title>
        <authorList>
            <person name="Omae K."/>
            <person name="Yoneda Y."/>
            <person name="Fukuyama Y."/>
            <person name="Yoshida T."/>
            <person name="Sako Y."/>
        </authorList>
    </citation>
    <scope>NUCLEOTIDE SEQUENCE [LARGE SCALE GENOMIC DNA]</scope>
    <source>
        <strain evidence="8">KKC1</strain>
    </source>
</reference>
<evidence type="ECO:0000256" key="4">
    <source>
        <dbReference type="ARBA" id="ARBA00022970"/>
    </source>
</evidence>
<dbReference type="InterPro" id="IPR051010">
    <property type="entry name" value="BCAA_transport"/>
</dbReference>
<dbReference type="PANTHER" id="PTHR30483:SF6">
    <property type="entry name" value="PERIPLASMIC BINDING PROTEIN OF ABC TRANSPORTER FOR NATURAL AMINO ACIDS"/>
    <property type="match status" value="1"/>
</dbReference>
<feature type="region of interest" description="Disordered" evidence="5">
    <location>
        <begin position="26"/>
        <end position="48"/>
    </location>
</feature>
<organism evidence="7 8">
    <name type="scientific">Calderihabitans maritimus</name>
    <dbReference type="NCBI Taxonomy" id="1246530"/>
    <lineage>
        <taxon>Bacteria</taxon>
        <taxon>Bacillati</taxon>
        <taxon>Bacillota</taxon>
        <taxon>Clostridia</taxon>
        <taxon>Neomoorellales</taxon>
        <taxon>Calderihabitantaceae</taxon>
        <taxon>Calderihabitans</taxon>
    </lineage>
</organism>
<dbReference type="OrthoDB" id="9783240at2"/>
<feature type="domain" description="Leucine-binding protein" evidence="6">
    <location>
        <begin position="55"/>
        <end position="401"/>
    </location>
</feature>
<keyword evidence="3" id="KW-0732">Signal</keyword>
<dbReference type="InterPro" id="IPR000709">
    <property type="entry name" value="Leu_Ile_Val-bd"/>
</dbReference>
<protein>
    <submittedName>
        <fullName evidence="7">Extracellular ligand-binding receptor</fullName>
    </submittedName>
</protein>
<dbReference type="Gene3D" id="3.40.50.2300">
    <property type="match status" value="2"/>
</dbReference>
<dbReference type="PANTHER" id="PTHR30483">
    <property type="entry name" value="LEUCINE-SPECIFIC-BINDING PROTEIN"/>
    <property type="match status" value="1"/>
</dbReference>
<name>A0A1Z5HWL7_9FIRM</name>
<dbReference type="InterPro" id="IPR028082">
    <property type="entry name" value="Peripla_BP_I"/>
</dbReference>
<evidence type="ECO:0000256" key="2">
    <source>
        <dbReference type="ARBA" id="ARBA00022448"/>
    </source>
</evidence>
<feature type="compositionally biased region" description="Basic and acidic residues" evidence="5">
    <location>
        <begin position="30"/>
        <end position="48"/>
    </location>
</feature>
<keyword evidence="4" id="KW-0029">Amino-acid transport</keyword>
<keyword evidence="7" id="KW-0675">Receptor</keyword>
<keyword evidence="8" id="KW-1185">Reference proteome</keyword>
<dbReference type="SUPFAM" id="SSF53822">
    <property type="entry name" value="Periplasmic binding protein-like I"/>
    <property type="match status" value="1"/>
</dbReference>
<comment type="caution">
    <text evidence="7">The sequence shown here is derived from an EMBL/GenBank/DDBJ whole genome shotgun (WGS) entry which is preliminary data.</text>
</comment>
<evidence type="ECO:0000313" key="8">
    <source>
        <dbReference type="Proteomes" id="UP000197032"/>
    </source>
</evidence>
<evidence type="ECO:0000256" key="3">
    <source>
        <dbReference type="ARBA" id="ARBA00022729"/>
    </source>
</evidence>